<dbReference type="EMBL" id="CP001686">
    <property type="protein sequence ID" value="ACV05164.1"/>
    <property type="molecule type" value="Genomic_DNA"/>
</dbReference>
<evidence type="ECO:0000313" key="4">
    <source>
        <dbReference type="Proteomes" id="UP000006666"/>
    </source>
</evidence>
<reference evidence="2" key="2">
    <citation type="submission" date="2009-08" db="EMBL/GenBank/DDBJ databases">
        <title>The complete genome of Kytococcus sedentarius DSM 20547.</title>
        <authorList>
            <consortium name="US DOE Joint Genome Institute (JGI-PGF)"/>
            <person name="Lucas S."/>
            <person name="Copeland A."/>
            <person name="Lapidus A."/>
            <person name="Glavina del Rio T."/>
            <person name="Dalin E."/>
            <person name="Tice H."/>
            <person name="Bruce D."/>
            <person name="Goodwin L."/>
            <person name="Pitluck S."/>
            <person name="Kyrpides N."/>
            <person name="Mavromatis K."/>
            <person name="Ivanova N."/>
            <person name="Ovchinnikova G."/>
            <person name="Sims D."/>
            <person name="Brettin T."/>
            <person name="Detter J.C."/>
            <person name="Han C."/>
            <person name="Kuske C."/>
            <person name="Larimer F."/>
            <person name="Land M."/>
            <person name="Hauser L."/>
            <person name="Markowitz V."/>
            <person name="Cheng J.-F."/>
            <person name="Hugenholtz P."/>
            <person name="Woyke T."/>
            <person name="Wu D."/>
            <person name="Pukall R."/>
            <person name="Klenk H.-P."/>
            <person name="Eisen J.A."/>
        </authorList>
    </citation>
    <scope>NUCLEOTIDE SEQUENCE</scope>
    <source>
        <strain>DSM 20547</strain>
    </source>
</reference>
<dbReference type="KEGG" id="kse:Ksed_00670"/>
<keyword evidence="4" id="KW-1185">Reference proteome</keyword>
<dbReference type="PANTHER" id="PTHR36113">
    <property type="entry name" value="LYASE, PUTATIVE-RELATED-RELATED"/>
    <property type="match status" value="1"/>
</dbReference>
<dbReference type="InterPro" id="IPR051332">
    <property type="entry name" value="Fosfomycin_Res_Enzymes"/>
</dbReference>
<dbReference type="RefSeq" id="WP_012801583.1">
    <property type="nucleotide sequence ID" value="NC_013169.1"/>
</dbReference>
<dbReference type="KEGG" id="kse:Ksed_06380"/>
<feature type="domain" description="VOC" evidence="1">
    <location>
        <begin position="8"/>
        <end position="133"/>
    </location>
</feature>
<protein>
    <recommendedName>
        <fullName evidence="1">VOC domain-containing protein</fullName>
    </recommendedName>
</protein>
<evidence type="ECO:0000259" key="1">
    <source>
        <dbReference type="PROSITE" id="PS51819"/>
    </source>
</evidence>
<dbReference type="InterPro" id="IPR029068">
    <property type="entry name" value="Glyas_Bleomycin-R_OHBP_Dase"/>
</dbReference>
<dbReference type="PANTHER" id="PTHR36113:SF6">
    <property type="entry name" value="FOSFOMYCIN RESISTANCE PROTEIN FOSX"/>
    <property type="match status" value="1"/>
</dbReference>
<dbReference type="HOGENOM" id="CLU_046006_9_0_11"/>
<dbReference type="STRING" id="478801.Ksed_00670"/>
<evidence type="ECO:0000313" key="3">
    <source>
        <dbReference type="EMBL" id="ACV05700.1"/>
    </source>
</evidence>
<dbReference type="Proteomes" id="UP000006666">
    <property type="component" value="Chromosome"/>
</dbReference>
<accession>C7NIJ3</accession>
<dbReference type="Gene3D" id="3.10.180.10">
    <property type="entry name" value="2,3-Dihydroxybiphenyl 1,2-Dioxygenase, domain 1"/>
    <property type="match status" value="1"/>
</dbReference>
<dbReference type="PROSITE" id="PS51819">
    <property type="entry name" value="VOC"/>
    <property type="match status" value="1"/>
</dbReference>
<reference evidence="2 4" key="1">
    <citation type="journal article" date="2009" name="Stand. Genomic Sci.">
        <title>Complete genome sequence of Kytococcus sedentarius type strain (541).</title>
        <authorList>
            <person name="Sims D."/>
            <person name="Brettin T."/>
            <person name="Detter J.C."/>
            <person name="Han C."/>
            <person name="Lapidus A."/>
            <person name="Copeland A."/>
            <person name="Glavina Del Rio T."/>
            <person name="Nolan M."/>
            <person name="Chen F."/>
            <person name="Lucas S."/>
            <person name="Tice H."/>
            <person name="Cheng J.F."/>
            <person name="Bruce D."/>
            <person name="Goodwin L."/>
            <person name="Pitluck S."/>
            <person name="Ovchinnikova G."/>
            <person name="Pati A."/>
            <person name="Ivanova N."/>
            <person name="Mavrommatis K."/>
            <person name="Chen A."/>
            <person name="Palaniappan K."/>
            <person name="D'haeseleer P."/>
            <person name="Chain P."/>
            <person name="Bristow J."/>
            <person name="Eisen J.A."/>
            <person name="Markowitz V."/>
            <person name="Hugenholtz P."/>
            <person name="Schneider S."/>
            <person name="Goker M."/>
            <person name="Pukall R."/>
            <person name="Kyrpides N.C."/>
            <person name="Klenk H.P."/>
        </authorList>
    </citation>
    <scope>NUCLEOTIDE SEQUENCE [LARGE SCALE GENOMIC DNA]</scope>
    <source>
        <strain evidence="4">ATCC 14392 / DSM 20547 / JCM 11482 / CCUG 33030 / NBRC 15357 / NCTC 11040 / CCM 314 / 541</strain>
        <strain evidence="2">DSM 20547</strain>
    </source>
</reference>
<dbReference type="EMBL" id="CP001686">
    <property type="protein sequence ID" value="ACV05700.1"/>
    <property type="molecule type" value="Genomic_DNA"/>
</dbReference>
<dbReference type="AlphaFoldDB" id="C7NIJ3"/>
<dbReference type="InterPro" id="IPR037523">
    <property type="entry name" value="VOC_core"/>
</dbReference>
<proteinExistence type="predicted"/>
<dbReference type="eggNOG" id="COG0346">
    <property type="taxonomic scope" value="Bacteria"/>
</dbReference>
<name>C7NIJ3_KYTSD</name>
<organism evidence="2 4">
    <name type="scientific">Kytococcus sedentarius (strain ATCC 14392 / DSM 20547 / JCM 11482 / CCUG 33030 / NBRC 15357 / NCTC 11040 / CCM 314 / 541)</name>
    <name type="common">Micrococcus sedentarius</name>
    <dbReference type="NCBI Taxonomy" id="478801"/>
    <lineage>
        <taxon>Bacteria</taxon>
        <taxon>Bacillati</taxon>
        <taxon>Actinomycetota</taxon>
        <taxon>Actinomycetes</taxon>
        <taxon>Micrococcales</taxon>
        <taxon>Kytococcaceae</taxon>
        <taxon>Kytococcus</taxon>
    </lineage>
</organism>
<dbReference type="SUPFAM" id="SSF54593">
    <property type="entry name" value="Glyoxalase/Bleomycin resistance protein/Dihydroxybiphenyl dioxygenase"/>
    <property type="match status" value="1"/>
</dbReference>
<dbReference type="Pfam" id="PF13669">
    <property type="entry name" value="Glyoxalase_4"/>
    <property type="match status" value="1"/>
</dbReference>
<evidence type="ECO:0000313" key="2">
    <source>
        <dbReference type="EMBL" id="ACV05164.1"/>
    </source>
</evidence>
<gene>
    <name evidence="2" type="ordered locus">Ksed_00670</name>
    <name evidence="3" type="ordered locus">Ksed_06380</name>
</gene>
<sequence length="134" mass="15070">MTTPPIGSLHHVELWVPDIVRATTHWGWLLGELGYQPFQDWPGGRSWRLADTYIVIEESPDLTGREHDRQRPGLNHLAFHAGDRAKVDEFADTAHANGWTLLFADKHPHAGGADSYAAYLANYDGYEVELIAHD</sequence>